<evidence type="ECO:0000313" key="3">
    <source>
        <dbReference type="Proteomes" id="UP001500253"/>
    </source>
</evidence>
<dbReference type="Proteomes" id="UP001500253">
    <property type="component" value="Unassembled WGS sequence"/>
</dbReference>
<feature type="region of interest" description="Disordered" evidence="1">
    <location>
        <begin position="71"/>
        <end position="110"/>
    </location>
</feature>
<gene>
    <name evidence="2" type="ORF">GCM10010246_12180</name>
</gene>
<organism evidence="2 3">
    <name type="scientific">Streptomyces cuspidosporus</name>
    <dbReference type="NCBI Taxonomy" id="66882"/>
    <lineage>
        <taxon>Bacteria</taxon>
        <taxon>Bacillati</taxon>
        <taxon>Actinomycetota</taxon>
        <taxon>Actinomycetes</taxon>
        <taxon>Kitasatosporales</taxon>
        <taxon>Streptomycetaceae</taxon>
        <taxon>Streptomyces</taxon>
    </lineage>
</organism>
<keyword evidence="3" id="KW-1185">Reference proteome</keyword>
<feature type="compositionally biased region" description="Basic and acidic residues" evidence="1">
    <location>
        <begin position="74"/>
        <end position="100"/>
    </location>
</feature>
<sequence>MTDVYRSYTSAEKRKRAWLVLRGSKQALADAVDPKLDRQIERIDARAAERGQMEAAALNRQNDKAKAELAAAKAAERAASREDRTAAREARKQAEKRARATEQAIRRAGL</sequence>
<comment type="caution">
    <text evidence="2">The sequence shown here is derived from an EMBL/GenBank/DDBJ whole genome shotgun (WGS) entry which is preliminary data.</text>
</comment>
<evidence type="ECO:0000313" key="2">
    <source>
        <dbReference type="EMBL" id="GAA2330729.1"/>
    </source>
</evidence>
<evidence type="ECO:0000256" key="1">
    <source>
        <dbReference type="SAM" id="MobiDB-lite"/>
    </source>
</evidence>
<name>A0ABP5SGM1_9ACTN</name>
<proteinExistence type="predicted"/>
<accession>A0ABP5SGM1</accession>
<dbReference type="RefSeq" id="WP_346173415.1">
    <property type="nucleotide sequence ID" value="NZ_BAAASD010000003.1"/>
</dbReference>
<protein>
    <submittedName>
        <fullName evidence="2">Uncharacterized protein</fullName>
    </submittedName>
</protein>
<reference evidence="3" key="1">
    <citation type="journal article" date="2019" name="Int. J. Syst. Evol. Microbiol.">
        <title>The Global Catalogue of Microorganisms (GCM) 10K type strain sequencing project: providing services to taxonomists for standard genome sequencing and annotation.</title>
        <authorList>
            <consortium name="The Broad Institute Genomics Platform"/>
            <consortium name="The Broad Institute Genome Sequencing Center for Infectious Disease"/>
            <person name="Wu L."/>
            <person name="Ma J."/>
        </authorList>
    </citation>
    <scope>NUCLEOTIDE SEQUENCE [LARGE SCALE GENOMIC DNA]</scope>
    <source>
        <strain evidence="3">JCM 4316</strain>
    </source>
</reference>
<dbReference type="EMBL" id="BAAASD010000003">
    <property type="protein sequence ID" value="GAA2330729.1"/>
    <property type="molecule type" value="Genomic_DNA"/>
</dbReference>